<dbReference type="CDD" id="cd18533">
    <property type="entry name" value="PTP_fungal"/>
    <property type="match status" value="1"/>
</dbReference>
<feature type="domain" description="Tyrosine-protein phosphatase" evidence="3">
    <location>
        <begin position="123"/>
        <end position="382"/>
    </location>
</feature>
<organism evidence="5 6">
    <name type="scientific">Lophiostoma macrostomum CBS 122681</name>
    <dbReference type="NCBI Taxonomy" id="1314788"/>
    <lineage>
        <taxon>Eukaryota</taxon>
        <taxon>Fungi</taxon>
        <taxon>Dikarya</taxon>
        <taxon>Ascomycota</taxon>
        <taxon>Pezizomycotina</taxon>
        <taxon>Dothideomycetes</taxon>
        <taxon>Pleosporomycetidae</taxon>
        <taxon>Pleosporales</taxon>
        <taxon>Lophiostomataceae</taxon>
        <taxon>Lophiostoma</taxon>
    </lineage>
</organism>
<dbReference type="InterPro" id="IPR050348">
    <property type="entry name" value="Protein-Tyr_Phosphatase"/>
</dbReference>
<dbReference type="Gene3D" id="3.90.190.10">
    <property type="entry name" value="Protein tyrosine phosphatase superfamily"/>
    <property type="match status" value="1"/>
</dbReference>
<dbReference type="SMART" id="SM00194">
    <property type="entry name" value="PTPc"/>
    <property type="match status" value="1"/>
</dbReference>
<evidence type="ECO:0000313" key="6">
    <source>
        <dbReference type="Proteomes" id="UP000799324"/>
    </source>
</evidence>
<dbReference type="InterPro" id="IPR029021">
    <property type="entry name" value="Prot-tyrosine_phosphatase-like"/>
</dbReference>
<dbReference type="PRINTS" id="PR00700">
    <property type="entry name" value="PRTYPHPHTASE"/>
</dbReference>
<dbReference type="GO" id="GO:0004725">
    <property type="term" value="F:protein tyrosine phosphatase activity"/>
    <property type="evidence" value="ECO:0007669"/>
    <property type="project" value="InterPro"/>
</dbReference>
<dbReference type="PROSITE" id="PS50056">
    <property type="entry name" value="TYR_PHOSPHATASE_2"/>
    <property type="match status" value="1"/>
</dbReference>
<evidence type="ECO:0000313" key="5">
    <source>
        <dbReference type="EMBL" id="KAF2660671.1"/>
    </source>
</evidence>
<accession>A0A6A6TMX7</accession>
<gene>
    <name evidence="5" type="ORF">K491DRAFT_39854</name>
</gene>
<proteinExistence type="inferred from homology"/>
<evidence type="ECO:0000256" key="2">
    <source>
        <dbReference type="SAM" id="MobiDB-lite"/>
    </source>
</evidence>
<dbReference type="InterPro" id="IPR003595">
    <property type="entry name" value="Tyr_Pase_cat"/>
</dbReference>
<feature type="compositionally biased region" description="Acidic residues" evidence="2">
    <location>
        <begin position="423"/>
        <end position="436"/>
    </location>
</feature>
<protein>
    <recommendedName>
        <fullName evidence="7">Tyrosine-protein phosphatase 2</fullName>
    </recommendedName>
</protein>
<sequence length="450" mass="50306">MAAPLAVPASPSSSKRSRSKDSTRSAATSFANTPAANTPALTPSASAPSLVIPSSRSQTPSVVEPSPQDPTPYPAFLRLNRADIHGKFVDLEWEQRRRLLQGAQANEPDQQSRWARCGGDEVMNRNRYANVDPYSNNRVKLQVPEGHSDYINASPIVLETTKSQRTLKFIATQGPKGDSFSHVWRMIWNEIASPAVVVMLTQTHEQGREKCYPYYPQTPSSPTLKVNAHDEFEDGFTHDLVLTSLVDNEEARAQVRELDMKTEDGSETKKIWHLLFGGWPDFLIPEGDERAALLKLIQLSRDKNEDNSSNPRVVHCSAGVGRSGTFIALDYLLQELDEGSLDDVPDTEDPIFKVVGTLRQQRMMMVQGEAQFSFLYEVVRERWRDRWAKSNPDQAERLGLDAILVREPRAKKPRQSLASDGSGETEDEDERAELEAELANAGVEYDRGKT</sequence>
<dbReference type="PANTHER" id="PTHR19134">
    <property type="entry name" value="RECEPTOR-TYPE TYROSINE-PROTEIN PHOSPHATASE"/>
    <property type="match status" value="1"/>
</dbReference>
<dbReference type="SUPFAM" id="SSF52799">
    <property type="entry name" value="(Phosphotyrosine protein) phosphatases II"/>
    <property type="match status" value="1"/>
</dbReference>
<dbReference type="PROSITE" id="PS00383">
    <property type="entry name" value="TYR_PHOSPHATASE_1"/>
    <property type="match status" value="1"/>
</dbReference>
<evidence type="ECO:0000259" key="3">
    <source>
        <dbReference type="PROSITE" id="PS50055"/>
    </source>
</evidence>
<feature type="region of interest" description="Disordered" evidence="2">
    <location>
        <begin position="409"/>
        <end position="450"/>
    </location>
</feature>
<evidence type="ECO:0000256" key="1">
    <source>
        <dbReference type="ARBA" id="ARBA00009649"/>
    </source>
</evidence>
<dbReference type="Proteomes" id="UP000799324">
    <property type="component" value="Unassembled WGS sequence"/>
</dbReference>
<dbReference type="PROSITE" id="PS50055">
    <property type="entry name" value="TYR_PHOSPHATASE_PTP"/>
    <property type="match status" value="1"/>
</dbReference>
<dbReference type="InterPro" id="IPR000387">
    <property type="entry name" value="Tyr_Pase_dom"/>
</dbReference>
<feature type="compositionally biased region" description="Low complexity" evidence="2">
    <location>
        <begin position="24"/>
        <end position="50"/>
    </location>
</feature>
<dbReference type="AlphaFoldDB" id="A0A6A6TMX7"/>
<dbReference type="Pfam" id="PF00102">
    <property type="entry name" value="Y_phosphatase"/>
    <property type="match status" value="1"/>
</dbReference>
<dbReference type="OrthoDB" id="10253954at2759"/>
<keyword evidence="6" id="KW-1185">Reference proteome</keyword>
<evidence type="ECO:0000259" key="4">
    <source>
        <dbReference type="PROSITE" id="PS50056"/>
    </source>
</evidence>
<name>A0A6A6TMX7_9PLEO</name>
<feature type="domain" description="Tyrosine specific protein phosphatases" evidence="4">
    <location>
        <begin position="291"/>
        <end position="373"/>
    </location>
</feature>
<feature type="compositionally biased region" description="Low complexity" evidence="2">
    <location>
        <begin position="1"/>
        <end position="14"/>
    </location>
</feature>
<dbReference type="SMART" id="SM00404">
    <property type="entry name" value="PTPc_motif"/>
    <property type="match status" value="1"/>
</dbReference>
<dbReference type="PANTHER" id="PTHR19134:SF449">
    <property type="entry name" value="TYROSINE-PROTEIN PHOSPHATASE 1"/>
    <property type="match status" value="1"/>
</dbReference>
<comment type="similarity">
    <text evidence="1">Belongs to the protein-tyrosine phosphatase family. Non-receptor class subfamily.</text>
</comment>
<feature type="compositionally biased region" description="Polar residues" evidence="2">
    <location>
        <begin position="52"/>
        <end position="61"/>
    </location>
</feature>
<feature type="region of interest" description="Disordered" evidence="2">
    <location>
        <begin position="1"/>
        <end position="73"/>
    </location>
</feature>
<dbReference type="InterPro" id="IPR016130">
    <property type="entry name" value="Tyr_Pase_AS"/>
</dbReference>
<dbReference type="EMBL" id="MU004298">
    <property type="protein sequence ID" value="KAF2660671.1"/>
    <property type="molecule type" value="Genomic_DNA"/>
</dbReference>
<evidence type="ECO:0008006" key="7">
    <source>
        <dbReference type="Google" id="ProtNLM"/>
    </source>
</evidence>
<dbReference type="InterPro" id="IPR000242">
    <property type="entry name" value="PTP_cat"/>
</dbReference>
<reference evidence="5" key="1">
    <citation type="journal article" date="2020" name="Stud. Mycol.">
        <title>101 Dothideomycetes genomes: a test case for predicting lifestyles and emergence of pathogens.</title>
        <authorList>
            <person name="Haridas S."/>
            <person name="Albert R."/>
            <person name="Binder M."/>
            <person name="Bloem J."/>
            <person name="Labutti K."/>
            <person name="Salamov A."/>
            <person name="Andreopoulos B."/>
            <person name="Baker S."/>
            <person name="Barry K."/>
            <person name="Bills G."/>
            <person name="Bluhm B."/>
            <person name="Cannon C."/>
            <person name="Castanera R."/>
            <person name="Culley D."/>
            <person name="Daum C."/>
            <person name="Ezra D."/>
            <person name="Gonzalez J."/>
            <person name="Henrissat B."/>
            <person name="Kuo A."/>
            <person name="Liang C."/>
            <person name="Lipzen A."/>
            <person name="Lutzoni F."/>
            <person name="Magnuson J."/>
            <person name="Mondo S."/>
            <person name="Nolan M."/>
            <person name="Ohm R."/>
            <person name="Pangilinan J."/>
            <person name="Park H.-J."/>
            <person name="Ramirez L."/>
            <person name="Alfaro M."/>
            <person name="Sun H."/>
            <person name="Tritt A."/>
            <person name="Yoshinaga Y."/>
            <person name="Zwiers L.-H."/>
            <person name="Turgeon B."/>
            <person name="Goodwin S."/>
            <person name="Spatafora J."/>
            <person name="Crous P."/>
            <person name="Grigoriev I."/>
        </authorList>
    </citation>
    <scope>NUCLEOTIDE SEQUENCE</scope>
    <source>
        <strain evidence="5">CBS 122681</strain>
    </source>
</reference>